<dbReference type="RefSeq" id="YP_009502150.1">
    <property type="nucleotide sequence ID" value="NC_038144.1"/>
</dbReference>
<dbReference type="Gene3D" id="3.40.50.300">
    <property type="entry name" value="P-loop containing nucleotide triphosphate hydrolases"/>
    <property type="match status" value="1"/>
</dbReference>
<dbReference type="InterPro" id="IPR027417">
    <property type="entry name" value="P-loop_NTPase"/>
</dbReference>
<keyword evidence="9" id="KW-0934">Plastid</keyword>
<dbReference type="AlphaFoldDB" id="A0A2Z2KYU6"/>
<dbReference type="InterPro" id="IPR023115">
    <property type="entry name" value="TIF_IF2_dom3"/>
</dbReference>
<dbReference type="SUPFAM" id="SSF52540">
    <property type="entry name" value="P-loop containing nucleoside triphosphate hydrolases"/>
    <property type="match status" value="1"/>
</dbReference>
<dbReference type="InterPro" id="IPR044145">
    <property type="entry name" value="IF2_II"/>
</dbReference>
<evidence type="ECO:0000256" key="1">
    <source>
        <dbReference type="ARBA" id="ARBA00007733"/>
    </source>
</evidence>
<dbReference type="InterPro" id="IPR036925">
    <property type="entry name" value="TIF_IF2_dom3_sf"/>
</dbReference>
<dbReference type="CDD" id="cd03702">
    <property type="entry name" value="IF2_mtIF2_II"/>
    <property type="match status" value="1"/>
</dbReference>
<evidence type="ECO:0000256" key="5">
    <source>
        <dbReference type="ARBA" id="ARBA00023134"/>
    </source>
</evidence>
<organism evidence="9">
    <name type="scientific">Porolithon onkodes</name>
    <dbReference type="NCBI Taxonomy" id="231751"/>
    <lineage>
        <taxon>Eukaryota</taxon>
        <taxon>Rhodophyta</taxon>
        <taxon>Florideophyceae</taxon>
        <taxon>Corallinophycidae</taxon>
        <taxon>Corallinales</taxon>
        <taxon>Porolithaceae</taxon>
        <taxon>Porolithon</taxon>
    </lineage>
</organism>
<dbReference type="Pfam" id="PF22042">
    <property type="entry name" value="EF-G_D2"/>
    <property type="match status" value="1"/>
</dbReference>
<dbReference type="InterPro" id="IPR006847">
    <property type="entry name" value="IF2_N"/>
</dbReference>
<keyword evidence="5" id="KW-0342">GTP-binding</keyword>
<dbReference type="CDD" id="cd01887">
    <property type="entry name" value="IF2_eIF5B"/>
    <property type="match status" value="1"/>
</dbReference>
<dbReference type="PANTHER" id="PTHR43381:SF5">
    <property type="entry name" value="TR-TYPE G DOMAIN-CONTAINING PROTEIN"/>
    <property type="match status" value="1"/>
</dbReference>
<dbReference type="FunFam" id="3.40.50.300:FF:000019">
    <property type="entry name" value="Translation initiation factor IF-2"/>
    <property type="match status" value="1"/>
</dbReference>
<keyword evidence="3" id="KW-0547">Nucleotide-binding</keyword>
<dbReference type="Pfam" id="PF11987">
    <property type="entry name" value="IF-2"/>
    <property type="match status" value="1"/>
</dbReference>
<dbReference type="Gene3D" id="3.40.50.10050">
    <property type="entry name" value="Translation initiation factor IF- 2, domain 3"/>
    <property type="match status" value="1"/>
</dbReference>
<evidence type="ECO:0000259" key="8">
    <source>
        <dbReference type="PROSITE" id="PS51722"/>
    </source>
</evidence>
<dbReference type="EMBL" id="KY212106">
    <property type="protein sequence ID" value="ASB29751.1"/>
    <property type="molecule type" value="Genomic_DNA"/>
</dbReference>
<evidence type="ECO:0000256" key="3">
    <source>
        <dbReference type="ARBA" id="ARBA00022741"/>
    </source>
</evidence>
<dbReference type="GO" id="GO:0005737">
    <property type="term" value="C:cytoplasm"/>
    <property type="evidence" value="ECO:0007669"/>
    <property type="project" value="TreeGrafter"/>
</dbReference>
<dbReference type="FunFam" id="3.40.50.10050:FF:000001">
    <property type="entry name" value="Translation initiation factor IF-2"/>
    <property type="match status" value="1"/>
</dbReference>
<keyword evidence="2 9" id="KW-0396">Initiation factor</keyword>
<dbReference type="PANTHER" id="PTHR43381">
    <property type="entry name" value="TRANSLATION INITIATION FACTOR IF-2-RELATED"/>
    <property type="match status" value="1"/>
</dbReference>
<keyword evidence="4" id="KW-0648">Protein biosynthesis</keyword>
<dbReference type="NCBIfam" id="TIGR00231">
    <property type="entry name" value="small_GTP"/>
    <property type="match status" value="1"/>
</dbReference>
<gene>
    <name evidence="9" type="primary">infB</name>
</gene>
<dbReference type="NCBIfam" id="TIGR00487">
    <property type="entry name" value="IF-2"/>
    <property type="match status" value="1"/>
</dbReference>
<evidence type="ECO:0000256" key="6">
    <source>
        <dbReference type="ARBA" id="ARBA00025162"/>
    </source>
</evidence>
<evidence type="ECO:0000256" key="2">
    <source>
        <dbReference type="ARBA" id="ARBA00022540"/>
    </source>
</evidence>
<dbReference type="PROSITE" id="PS01176">
    <property type="entry name" value="IF2"/>
    <property type="match status" value="1"/>
</dbReference>
<comment type="function">
    <text evidence="6">One of the essential components for the initiation of protein synthesis. Protects formylmethionyl-tRNA from spontaneous hydrolysis and promotes its binding to the 30S ribosomal subunits. Also involved in the hydrolysis of GTP during the formation of the 70S ribosomal complex.</text>
</comment>
<sequence>MNKYESIFCLKSPKLLNDIIAYSNNDQYIVNVDSIINEQSIFISKSEKLNKNSYKDFDYPEEKKTKNKQKKKARAKIYLDKNVADLQDELEFNDINNGVFTRNVKNIKSKKNYKDNIYETIENAQTDIVIPKSVYLDDLLTVQELASKLNISTTDIIKWLFLQGISVTINQSLDLSISTLVAEHYSFTILKEKIPNKKKIIKQSDEFSGRLRSPIITLLGHVDHGKTSLLNAIRENNVVIKEAGNITQAIGSYELFVERLGNNFKLILLDTPGHEAFVRMRERGADITDIVILVIAADDGLKPQTIEAIQHVKNRNLPFIVAINKVDKPEANVSRVKNQLLDYGIFDKDAYNNKIIIEVSSLSRYNIDLLIDSLIDLSKYYGWKSNPLKKAEGIILEAFLDKKKGPIAQLLVQNGTLFLGDIIVAGNMYGKVKALQNNLKQSISKSESTSLVDALCFAKVPVAGLPFIVCKTEKEAKFFASQQALSNKTFSVLNNRISLDEVQKKGLKKIVKRVNLIIKTKTQGSIDAIMQMLSSIPQDKVQINLLAVSCGEVSMKDVELAITSNSLILVFGLKVPLNILQYLEDKHILISEFYVIYDLIDYVKMHMLQFVDVEYTKNILGNAVIKNLFTINKGIVAGCFVQSGKLQRYAKFELRRNDNSLYVGTIDSLKRVKQDVAEVYSGNECGILCKDYTNWDIGNSIECYDLQPLDKTL</sequence>
<feature type="domain" description="Tr-type G" evidence="8">
    <location>
        <begin position="211"/>
        <end position="388"/>
    </location>
</feature>
<dbReference type="Pfam" id="PF04760">
    <property type="entry name" value="IF2_N"/>
    <property type="match status" value="1"/>
</dbReference>
<dbReference type="GO" id="GO:0003743">
    <property type="term" value="F:translation initiation factor activity"/>
    <property type="evidence" value="ECO:0007669"/>
    <property type="project" value="UniProtKB-KW"/>
</dbReference>
<dbReference type="InterPro" id="IPR005225">
    <property type="entry name" value="Small_GTP-bd"/>
</dbReference>
<dbReference type="InterPro" id="IPR000795">
    <property type="entry name" value="T_Tr_GTP-bd_dom"/>
</dbReference>
<dbReference type="CDD" id="cd03692">
    <property type="entry name" value="mtIF2_IVc"/>
    <property type="match status" value="1"/>
</dbReference>
<dbReference type="Gene3D" id="2.40.30.10">
    <property type="entry name" value="Translation factors"/>
    <property type="match status" value="2"/>
</dbReference>
<reference evidence="9" key="1">
    <citation type="submission" date="2016-11" db="EMBL/GenBank/DDBJ databases">
        <title>Complete organellar and ribosomal genomic analysis of the lectotype specimen of the reef forming species Porolithon onkodes (Heydrich) Foslie.</title>
        <authorList>
            <person name="Hughey J.R."/>
            <person name="Gabrielson P.W."/>
        </authorList>
    </citation>
    <scope>NUCLEOTIDE SEQUENCE</scope>
</reference>
<dbReference type="SUPFAM" id="SSF50447">
    <property type="entry name" value="Translation proteins"/>
    <property type="match status" value="2"/>
</dbReference>
<dbReference type="GO" id="GO:0003924">
    <property type="term" value="F:GTPase activity"/>
    <property type="evidence" value="ECO:0007669"/>
    <property type="project" value="InterPro"/>
</dbReference>
<dbReference type="FunFam" id="2.40.30.10:FF:000008">
    <property type="entry name" value="Translation initiation factor IF-2"/>
    <property type="match status" value="1"/>
</dbReference>
<geneLocation type="plastid" evidence="9"/>
<evidence type="ECO:0000313" key="9">
    <source>
        <dbReference type="EMBL" id="ASB29751.1"/>
    </source>
</evidence>
<dbReference type="SUPFAM" id="SSF52156">
    <property type="entry name" value="Initiation factor IF2/eIF5b, domain 3"/>
    <property type="match status" value="1"/>
</dbReference>
<name>A0A2Z2KYU6_9FLOR</name>
<comment type="similarity">
    <text evidence="1">Belongs to the TRAFAC class translation factor GTPase superfamily. Classic translation factor GTPase family. IF-2 subfamily.</text>
</comment>
<dbReference type="Pfam" id="PF00009">
    <property type="entry name" value="GTP_EFTU"/>
    <property type="match status" value="1"/>
</dbReference>
<dbReference type="InterPro" id="IPR053905">
    <property type="entry name" value="EF-G-like_DII"/>
</dbReference>
<dbReference type="PROSITE" id="PS51722">
    <property type="entry name" value="G_TR_2"/>
    <property type="match status" value="1"/>
</dbReference>
<dbReference type="InterPro" id="IPR009000">
    <property type="entry name" value="Transl_B-barrel_sf"/>
</dbReference>
<dbReference type="InterPro" id="IPR015760">
    <property type="entry name" value="TIF_IF2"/>
</dbReference>
<evidence type="ECO:0000256" key="7">
    <source>
        <dbReference type="ARBA" id="ARBA00044105"/>
    </source>
</evidence>
<accession>A0A2Z2KYU6</accession>
<dbReference type="GO" id="GO:0005525">
    <property type="term" value="F:GTP binding"/>
    <property type="evidence" value="ECO:0007669"/>
    <property type="project" value="UniProtKB-KW"/>
</dbReference>
<proteinExistence type="inferred from homology"/>
<dbReference type="GeneID" id="37507673"/>
<evidence type="ECO:0000256" key="4">
    <source>
        <dbReference type="ARBA" id="ARBA00022917"/>
    </source>
</evidence>
<dbReference type="PRINTS" id="PR00315">
    <property type="entry name" value="ELONGATNFCT"/>
</dbReference>
<dbReference type="InterPro" id="IPR000178">
    <property type="entry name" value="TF_IF2_bacterial-like"/>
</dbReference>
<protein>
    <recommendedName>
        <fullName evidence="7">Translation initiation factor IF-2, chloroplastic</fullName>
    </recommendedName>
</protein>